<feature type="region of interest" description="Disordered" evidence="1">
    <location>
        <begin position="643"/>
        <end position="710"/>
    </location>
</feature>
<comment type="caution">
    <text evidence="3">The sequence shown here is derived from an EMBL/GenBank/DDBJ whole genome shotgun (WGS) entry which is preliminary data.</text>
</comment>
<dbReference type="PANTHER" id="PTHR33840">
    <property type="match status" value="1"/>
</dbReference>
<organism evidence="3 4">
    <name type="scientific">Macrophomina phaseolina</name>
    <dbReference type="NCBI Taxonomy" id="35725"/>
    <lineage>
        <taxon>Eukaryota</taxon>
        <taxon>Fungi</taxon>
        <taxon>Dikarya</taxon>
        <taxon>Ascomycota</taxon>
        <taxon>Pezizomycotina</taxon>
        <taxon>Dothideomycetes</taxon>
        <taxon>Dothideomycetes incertae sedis</taxon>
        <taxon>Botryosphaeriales</taxon>
        <taxon>Botryosphaeriaceae</taxon>
        <taxon>Macrophomina</taxon>
    </lineage>
</organism>
<reference evidence="3 4" key="1">
    <citation type="journal article" date="2021" name="Nat. Commun.">
        <title>Genetic determinants of endophytism in the Arabidopsis root mycobiome.</title>
        <authorList>
            <person name="Mesny F."/>
            <person name="Miyauchi S."/>
            <person name="Thiergart T."/>
            <person name="Pickel B."/>
            <person name="Atanasova L."/>
            <person name="Karlsson M."/>
            <person name="Huettel B."/>
            <person name="Barry K.W."/>
            <person name="Haridas S."/>
            <person name="Chen C."/>
            <person name="Bauer D."/>
            <person name="Andreopoulos W."/>
            <person name="Pangilinan J."/>
            <person name="LaButti K."/>
            <person name="Riley R."/>
            <person name="Lipzen A."/>
            <person name="Clum A."/>
            <person name="Drula E."/>
            <person name="Henrissat B."/>
            <person name="Kohler A."/>
            <person name="Grigoriev I.V."/>
            <person name="Martin F.M."/>
            <person name="Hacquard S."/>
        </authorList>
    </citation>
    <scope>NUCLEOTIDE SEQUENCE [LARGE SCALE GENOMIC DNA]</scope>
    <source>
        <strain evidence="3 4">MPI-SDFR-AT-0080</strain>
    </source>
</reference>
<feature type="compositionally biased region" description="Basic and acidic residues" evidence="1">
    <location>
        <begin position="653"/>
        <end position="700"/>
    </location>
</feature>
<feature type="region of interest" description="Disordered" evidence="1">
    <location>
        <begin position="597"/>
        <end position="616"/>
    </location>
</feature>
<protein>
    <recommendedName>
        <fullName evidence="2">T6SS Phospholipase effector Tle1-like catalytic domain-containing protein</fullName>
    </recommendedName>
</protein>
<accession>A0ABQ8G0J2</accession>
<dbReference type="InterPro" id="IPR018712">
    <property type="entry name" value="Tle1-like_cat"/>
</dbReference>
<dbReference type="Proteomes" id="UP000774617">
    <property type="component" value="Unassembled WGS sequence"/>
</dbReference>
<evidence type="ECO:0000259" key="2">
    <source>
        <dbReference type="Pfam" id="PF09994"/>
    </source>
</evidence>
<proteinExistence type="predicted"/>
<name>A0ABQ8G0J2_9PEZI</name>
<dbReference type="EMBL" id="JAGTJR010000029">
    <property type="protein sequence ID" value="KAH7039433.1"/>
    <property type="molecule type" value="Genomic_DNA"/>
</dbReference>
<gene>
    <name evidence="3" type="ORF">B0J12DRAFT_702724</name>
</gene>
<evidence type="ECO:0000313" key="4">
    <source>
        <dbReference type="Proteomes" id="UP000774617"/>
    </source>
</evidence>
<evidence type="ECO:0000313" key="3">
    <source>
        <dbReference type="EMBL" id="KAH7039433.1"/>
    </source>
</evidence>
<feature type="compositionally biased region" description="Basic and acidic residues" evidence="1">
    <location>
        <begin position="220"/>
        <end position="248"/>
    </location>
</feature>
<sequence>MTHSGAYPKKRLIVCCDGTWQVADRKPTTALSNVAKLSRMIHRESEGDNPFPQVVYYQSGVGTSSWGPLEQLPSALAALSAGIGVGLEDNVLTAYHFLSTNYYHPSYDDDSDKHAAHASDELFLFGFSRGAFTARALAGLVTELGLFRPEYLNEFRRAYELYRKVGVKAAERNLGSIKFIEKVKAVAHDLSQEDYDFLFEIHEHARYSVKDLVERKMERKKQERRQRLEKPTESEMQRIEEEARREEREETENVYASKKMYEGVTIKVVGVWDTVGALGIPDSLLSWAFPWFNNQFKFHDAALNSKIENAFQALALDEHRGAFKPTLWYLDEKFLDGEKCPNLKQCWFPGFHESIGGGDTAMEHWTKKFLPETSEMHDVTLAWMCDQVDGLLRFDPEACEKILFKQDPDRVKWASAFETDMGIVLGLLFTWGVAGGVRRRTPGLYNLHNAEWKVRTNETMHPSVQYRIEATKGRLNHYFPPALKQHIASWWPSWNMEPRAPRWEFRENKDGKGAKWVRPAVPHFWLYKASEQLEIPEWVIREVGLHDHRKNESAPDQHKHEKEAHRINFEARLLPPEFKKRLEKRNEQMINEAEAVHEARVSAEEADAKKGGDKAHEWRDHLAEKQQFWTRTTWDVENYTQKDVHGRKAHKREAREEKAREERAREEEKGGKKQKKEESIAALKAREKEKANSSYGEDHSIMNGGAVQHA</sequence>
<dbReference type="PANTHER" id="PTHR33840:SF1">
    <property type="entry name" value="TLE1 PHOSPHOLIPASE DOMAIN-CONTAINING PROTEIN"/>
    <property type="match status" value="1"/>
</dbReference>
<evidence type="ECO:0000256" key="1">
    <source>
        <dbReference type="SAM" id="MobiDB-lite"/>
    </source>
</evidence>
<feature type="domain" description="T6SS Phospholipase effector Tle1-like catalytic" evidence="2">
    <location>
        <begin position="10"/>
        <end position="387"/>
    </location>
</feature>
<keyword evidence="4" id="KW-1185">Reference proteome</keyword>
<feature type="region of interest" description="Disordered" evidence="1">
    <location>
        <begin position="220"/>
        <end position="252"/>
    </location>
</feature>
<dbReference type="Pfam" id="PF09994">
    <property type="entry name" value="T6SS_Tle1-like_cat"/>
    <property type="match status" value="1"/>
</dbReference>